<dbReference type="AlphaFoldDB" id="A0A7C3CBJ1"/>
<comment type="caution">
    <text evidence="2">The sequence shown here is derived from an EMBL/GenBank/DDBJ whole genome shotgun (WGS) entry which is preliminary data.</text>
</comment>
<gene>
    <name evidence="2" type="ORF">ENJ46_03770</name>
</gene>
<evidence type="ECO:0000256" key="1">
    <source>
        <dbReference type="SAM" id="Phobius"/>
    </source>
</evidence>
<keyword evidence="1" id="KW-0812">Transmembrane</keyword>
<dbReference type="Pfam" id="PF06170">
    <property type="entry name" value="DUF983"/>
    <property type="match status" value="1"/>
</dbReference>
<feature type="transmembrane region" description="Helical" evidence="1">
    <location>
        <begin position="79"/>
        <end position="98"/>
    </location>
</feature>
<feature type="transmembrane region" description="Helical" evidence="1">
    <location>
        <begin position="53"/>
        <end position="73"/>
    </location>
</feature>
<organism evidence="2">
    <name type="scientific">Hellea balneolensis</name>
    <dbReference type="NCBI Taxonomy" id="287478"/>
    <lineage>
        <taxon>Bacteria</taxon>
        <taxon>Pseudomonadati</taxon>
        <taxon>Pseudomonadota</taxon>
        <taxon>Alphaproteobacteria</taxon>
        <taxon>Maricaulales</taxon>
        <taxon>Robiginitomaculaceae</taxon>
        <taxon>Hellea</taxon>
    </lineage>
</organism>
<name>A0A7C3CBJ1_9PROT</name>
<keyword evidence="1" id="KW-1133">Transmembrane helix</keyword>
<accession>A0A7C3CBJ1</accession>
<proteinExistence type="predicted"/>
<protein>
    <submittedName>
        <fullName evidence="2">DUF983 domain-containing protein</fullName>
    </submittedName>
</protein>
<reference evidence="2" key="1">
    <citation type="journal article" date="2020" name="mSystems">
        <title>Genome- and Community-Level Interaction Insights into Carbon Utilization and Element Cycling Functions of Hydrothermarchaeota in Hydrothermal Sediment.</title>
        <authorList>
            <person name="Zhou Z."/>
            <person name="Liu Y."/>
            <person name="Xu W."/>
            <person name="Pan J."/>
            <person name="Luo Z.H."/>
            <person name="Li M."/>
        </authorList>
    </citation>
    <scope>NUCLEOTIDE SEQUENCE [LARGE SCALE GENOMIC DNA]</scope>
    <source>
        <strain evidence="2">HyVt-489</strain>
    </source>
</reference>
<evidence type="ECO:0000313" key="2">
    <source>
        <dbReference type="EMBL" id="HFB55020.1"/>
    </source>
</evidence>
<dbReference type="EMBL" id="DRMN01000246">
    <property type="protein sequence ID" value="HFB55020.1"/>
    <property type="molecule type" value="Genomic_DNA"/>
</dbReference>
<dbReference type="Proteomes" id="UP000886042">
    <property type="component" value="Unassembled WGS sequence"/>
</dbReference>
<dbReference type="InterPro" id="IPR009325">
    <property type="entry name" value="DUF983"/>
</dbReference>
<keyword evidence="1" id="KW-0472">Membrane</keyword>
<sequence>MADDASKALRAGLKGRCPNCHEGRLFDGYLKFAHVCQACGFDYHSNDIADGPAVFVIFIASILVVPLALVFQIKLDPPVFVTLLIWIPAIILVCLALLRPFRGLMFALQIVHNAKDAELDEGRGEDGPET</sequence>